<comment type="caution">
    <text evidence="2">The sequence shown here is derived from an EMBL/GenBank/DDBJ whole genome shotgun (WGS) entry which is preliminary data.</text>
</comment>
<dbReference type="PANTHER" id="PTHR41771">
    <property type="entry name" value="MEMBRANE PROTEIN-RELATED"/>
    <property type="match status" value="1"/>
</dbReference>
<dbReference type="RefSeq" id="WP_003135525.1">
    <property type="nucleotide sequence ID" value="NZ_AMQS01000013.1"/>
</dbReference>
<feature type="transmembrane region" description="Helical" evidence="1">
    <location>
        <begin position="195"/>
        <end position="218"/>
    </location>
</feature>
<dbReference type="Proteomes" id="UP000006787">
    <property type="component" value="Unassembled WGS sequence"/>
</dbReference>
<keyword evidence="1" id="KW-0812">Transmembrane</keyword>
<reference evidence="2 3" key="1">
    <citation type="journal article" date="2012" name="J. Bacteriol.">
        <title>Genome Sequence of the Bacteriocin-Producing Strain Lactococcus garvieae DCC43.</title>
        <authorList>
            <person name="Gabrielsen C."/>
            <person name="Brede D.A."/>
            <person name="Hernandez P.E."/>
            <person name="Nes I.F."/>
            <person name="Diep D.B."/>
        </authorList>
    </citation>
    <scope>NUCLEOTIDE SEQUENCE [LARGE SCALE GENOMIC DNA]</scope>
    <source>
        <strain evidence="2 3">DCC43</strain>
    </source>
</reference>
<proteinExistence type="predicted"/>
<feature type="transmembrane region" description="Helical" evidence="1">
    <location>
        <begin position="117"/>
        <end position="134"/>
    </location>
</feature>
<sequence>MIKFFLKKIILPCLVAVAAFVIMDNNARFYHEPLAIIEEAKTVEKTNLNDNFGNKDIEIQQNLTVRLLNTQQKDEVLQLKNTTNQSQVTGQLYRQNQKILLRKSVGTMQIVGQKRDAIIVSLAVLFVGLMLSFIRWRASLFLFASLLLNLLYFVLALAFDIHFASVNALITFSCLALVFAVSSLGFVLGFTRQMFFTLLTTILTSLLTFLLTVSVLKITGDSGVHFENMNYVTQNPTLFFFVGAIISVLGAIMDGTGDIVAGLFGLYRQNQVNAINMTQKDYIKSGMEIGKEIIGTLTNVLFMIFMAETFPMTLLLLKNGNTWNYIAGTALNLGLLQTIISAIGIVLAVPITEVVTSFALRKEMINE</sequence>
<feature type="transmembrane region" description="Helical" evidence="1">
    <location>
        <begin position="238"/>
        <end position="267"/>
    </location>
</feature>
<evidence type="ECO:0000313" key="3">
    <source>
        <dbReference type="Proteomes" id="UP000006787"/>
    </source>
</evidence>
<feature type="transmembrane region" description="Helical" evidence="1">
    <location>
        <begin position="169"/>
        <end position="188"/>
    </location>
</feature>
<keyword evidence="1" id="KW-0472">Membrane</keyword>
<accession>K2PMJ9</accession>
<feature type="transmembrane region" description="Helical" evidence="1">
    <location>
        <begin position="293"/>
        <end position="315"/>
    </location>
</feature>
<feature type="transmembrane region" description="Helical" evidence="1">
    <location>
        <begin position="335"/>
        <end position="360"/>
    </location>
</feature>
<dbReference type="PATRIC" id="fig|1231377.3.peg.1064"/>
<dbReference type="eggNOG" id="COG5438">
    <property type="taxonomic scope" value="Bacteria"/>
</dbReference>
<dbReference type="EMBL" id="AMQS01000013">
    <property type="protein sequence ID" value="EKF51479.1"/>
    <property type="molecule type" value="Genomic_DNA"/>
</dbReference>
<dbReference type="PANTHER" id="PTHR41771:SF1">
    <property type="entry name" value="MEMBRANE PROTEIN"/>
    <property type="match status" value="1"/>
</dbReference>
<dbReference type="InterPro" id="IPR012507">
    <property type="entry name" value="YibE_F"/>
</dbReference>
<dbReference type="AlphaFoldDB" id="K2PMJ9"/>
<keyword evidence="1" id="KW-1133">Transmembrane helix</keyword>
<name>K2PMJ9_9LACT</name>
<evidence type="ECO:0000256" key="1">
    <source>
        <dbReference type="SAM" id="Phobius"/>
    </source>
</evidence>
<gene>
    <name evidence="2" type="ORF">C426_1064</name>
</gene>
<dbReference type="Pfam" id="PF07907">
    <property type="entry name" value="YibE_F"/>
    <property type="match status" value="1"/>
</dbReference>
<evidence type="ECO:0000313" key="2">
    <source>
        <dbReference type="EMBL" id="EKF51479.1"/>
    </source>
</evidence>
<protein>
    <submittedName>
        <fullName evidence="2">Uncharacterized protein</fullName>
    </submittedName>
</protein>
<organism evidence="2 3">
    <name type="scientific">Lactococcus garvieae DCC43</name>
    <dbReference type="NCBI Taxonomy" id="1231377"/>
    <lineage>
        <taxon>Bacteria</taxon>
        <taxon>Bacillati</taxon>
        <taxon>Bacillota</taxon>
        <taxon>Bacilli</taxon>
        <taxon>Lactobacillales</taxon>
        <taxon>Streptococcaceae</taxon>
        <taxon>Lactococcus</taxon>
    </lineage>
</organism>
<feature type="transmembrane region" description="Helical" evidence="1">
    <location>
        <begin position="141"/>
        <end position="163"/>
    </location>
</feature>